<comment type="caution">
    <text evidence="5">The sequence shown here is derived from an EMBL/GenBank/DDBJ whole genome shotgun (WGS) entry which is preliminary data.</text>
</comment>
<evidence type="ECO:0000256" key="2">
    <source>
        <dbReference type="ARBA" id="ARBA00022801"/>
    </source>
</evidence>
<dbReference type="PANTHER" id="PTHR43213">
    <property type="entry name" value="BIFUNCTIONAL DTTP/UTP PYROPHOSPHATASE/METHYLTRANSFERASE PROTEIN-RELATED"/>
    <property type="match status" value="1"/>
</dbReference>
<comment type="catalytic activity">
    <reaction evidence="4">
        <text>a ribonucleoside 5'-triphosphate + H2O = a ribonucleoside 5'-phosphate + diphosphate + H(+)</text>
        <dbReference type="Rhea" id="RHEA:23996"/>
        <dbReference type="ChEBI" id="CHEBI:15377"/>
        <dbReference type="ChEBI" id="CHEBI:15378"/>
        <dbReference type="ChEBI" id="CHEBI:33019"/>
        <dbReference type="ChEBI" id="CHEBI:58043"/>
        <dbReference type="ChEBI" id="CHEBI:61557"/>
        <dbReference type="EC" id="3.6.1.9"/>
    </reaction>
</comment>
<keyword evidence="4" id="KW-0963">Cytoplasm</keyword>
<comment type="function">
    <text evidence="4">Nucleoside triphosphate pyrophosphatase. May have a dual role in cell division arrest and in preventing the incorporation of modified nucleotides into cellular nucleic acids.</text>
</comment>
<keyword evidence="3 4" id="KW-0546">Nucleotide metabolism</keyword>
<dbReference type="PANTHER" id="PTHR43213:SF5">
    <property type="entry name" value="BIFUNCTIONAL DTTP_UTP PYROPHOSPHATASE_METHYLTRANSFERASE PROTEIN-RELATED"/>
    <property type="match status" value="1"/>
</dbReference>
<keyword evidence="6" id="KW-1185">Reference proteome</keyword>
<dbReference type="SUPFAM" id="SSF52972">
    <property type="entry name" value="ITPase-like"/>
    <property type="match status" value="1"/>
</dbReference>
<comment type="similarity">
    <text evidence="4">Belongs to the Maf family.</text>
</comment>
<accession>A0A947GDH5</accession>
<comment type="caution">
    <text evidence="4">Lacks conserved residue(s) required for the propagation of feature annotation.</text>
</comment>
<dbReference type="RefSeq" id="WP_261969608.1">
    <property type="nucleotide sequence ID" value="NZ_JAHHZF010000007.1"/>
</dbReference>
<proteinExistence type="inferred from homology"/>
<dbReference type="HAMAP" id="MF_00528">
    <property type="entry name" value="Maf"/>
    <property type="match status" value="1"/>
</dbReference>
<evidence type="ECO:0000256" key="3">
    <source>
        <dbReference type="ARBA" id="ARBA00023080"/>
    </source>
</evidence>
<dbReference type="GO" id="GO:0047429">
    <property type="term" value="F:nucleoside triphosphate diphosphatase activity"/>
    <property type="evidence" value="ECO:0007669"/>
    <property type="project" value="UniProtKB-EC"/>
</dbReference>
<comment type="subcellular location">
    <subcellularLocation>
        <location evidence="4">Cytoplasm</location>
    </subcellularLocation>
</comment>
<dbReference type="Pfam" id="PF02545">
    <property type="entry name" value="Maf"/>
    <property type="match status" value="1"/>
</dbReference>
<sequence>MGLVLASKSATRIELLTRASIAFDVEGAGIDERDVEAPLLLSGADPATIASHLADAKALAVSRRRPGDLVLGADQTLGLGPELFVKADDRAGAEAQLARLAGRTHQLHAALSLAVDGSVVWRHLSSASLTVRPLSADSIGAYLDATGDAVLGSVGCYQLEGLGIRLFDRIEGDYFTILGLPMLPLLAELRARGLIDP</sequence>
<dbReference type="AlphaFoldDB" id="A0A947GDH5"/>
<reference evidence="5 6" key="1">
    <citation type="submission" date="2021-06" db="EMBL/GenBank/DDBJ databases">
        <authorList>
            <person name="Grouzdev D.S."/>
            <person name="Koziaeva V."/>
        </authorList>
    </citation>
    <scope>NUCLEOTIDE SEQUENCE [LARGE SCALE GENOMIC DNA]</scope>
    <source>
        <strain evidence="5 6">22</strain>
    </source>
</reference>
<organism evidence="5 6">
    <name type="scientific">Prosthecodimorpha staleyi</name>
    <dbReference type="NCBI Taxonomy" id="2840188"/>
    <lineage>
        <taxon>Bacteria</taxon>
        <taxon>Pseudomonadati</taxon>
        <taxon>Pseudomonadota</taxon>
        <taxon>Alphaproteobacteria</taxon>
        <taxon>Hyphomicrobiales</taxon>
        <taxon>Ancalomicrobiaceae</taxon>
        <taxon>Prosthecodimorpha</taxon>
    </lineage>
</organism>
<dbReference type="EMBL" id="JAHHZF010000007">
    <property type="protein sequence ID" value="MBT9290852.1"/>
    <property type="molecule type" value="Genomic_DNA"/>
</dbReference>
<dbReference type="PIRSF" id="PIRSF006305">
    <property type="entry name" value="Maf"/>
    <property type="match status" value="1"/>
</dbReference>
<dbReference type="EC" id="3.6.1.9" evidence="4"/>
<comment type="cofactor">
    <cofactor evidence="1 4">
        <name>a divalent metal cation</name>
        <dbReference type="ChEBI" id="CHEBI:60240"/>
    </cofactor>
</comment>
<dbReference type="InterPro" id="IPR003697">
    <property type="entry name" value="Maf-like"/>
</dbReference>
<name>A0A947GDH5_9HYPH</name>
<dbReference type="GO" id="GO:0009117">
    <property type="term" value="P:nucleotide metabolic process"/>
    <property type="evidence" value="ECO:0007669"/>
    <property type="project" value="UniProtKB-KW"/>
</dbReference>
<dbReference type="CDD" id="cd00555">
    <property type="entry name" value="Maf"/>
    <property type="match status" value="1"/>
</dbReference>
<dbReference type="InterPro" id="IPR029001">
    <property type="entry name" value="ITPase-like_fam"/>
</dbReference>
<evidence type="ECO:0000313" key="6">
    <source>
        <dbReference type="Proteomes" id="UP000766595"/>
    </source>
</evidence>
<evidence type="ECO:0000256" key="4">
    <source>
        <dbReference type="HAMAP-Rule" id="MF_00528"/>
    </source>
</evidence>
<gene>
    <name evidence="5" type="ORF">KL771_15395</name>
</gene>
<evidence type="ECO:0000256" key="1">
    <source>
        <dbReference type="ARBA" id="ARBA00001968"/>
    </source>
</evidence>
<protein>
    <recommendedName>
        <fullName evidence="4">Nucleoside triphosphate pyrophosphatase</fullName>
        <ecNumber evidence="4">3.6.1.9</ecNumber>
    </recommendedName>
    <alternativeName>
        <fullName evidence="4">Nucleotide pyrophosphatase</fullName>
        <shortName evidence="4">Nucleotide PPase</shortName>
    </alternativeName>
</protein>
<keyword evidence="2 4" id="KW-0378">Hydrolase</keyword>
<dbReference type="Proteomes" id="UP000766595">
    <property type="component" value="Unassembled WGS sequence"/>
</dbReference>
<comment type="catalytic activity">
    <reaction evidence="4">
        <text>a 2'-deoxyribonucleoside 5'-triphosphate + H2O = a 2'-deoxyribonucleoside 5'-phosphate + diphosphate + H(+)</text>
        <dbReference type="Rhea" id="RHEA:44644"/>
        <dbReference type="ChEBI" id="CHEBI:15377"/>
        <dbReference type="ChEBI" id="CHEBI:15378"/>
        <dbReference type="ChEBI" id="CHEBI:33019"/>
        <dbReference type="ChEBI" id="CHEBI:61560"/>
        <dbReference type="ChEBI" id="CHEBI:65317"/>
        <dbReference type="EC" id="3.6.1.9"/>
    </reaction>
</comment>
<dbReference type="GO" id="GO:0005737">
    <property type="term" value="C:cytoplasm"/>
    <property type="evidence" value="ECO:0007669"/>
    <property type="project" value="UniProtKB-SubCell"/>
</dbReference>
<dbReference type="Gene3D" id="3.90.950.10">
    <property type="match status" value="1"/>
</dbReference>
<evidence type="ECO:0000313" key="5">
    <source>
        <dbReference type="EMBL" id="MBT9290852.1"/>
    </source>
</evidence>
<feature type="active site" description="Proton acceptor" evidence="4">
    <location>
        <position position="74"/>
    </location>
</feature>